<dbReference type="KEGG" id="woc:BA177_13895"/>
<protein>
    <recommendedName>
        <fullName evidence="3">Histidine kinase</fullName>
    </recommendedName>
</protein>
<dbReference type="EMBL" id="CP016268">
    <property type="protein sequence ID" value="ANO52140.1"/>
    <property type="molecule type" value="Genomic_DNA"/>
</dbReference>
<dbReference type="OrthoDB" id="7068200at2"/>
<keyword evidence="2" id="KW-1185">Reference proteome</keyword>
<proteinExistence type="predicted"/>
<evidence type="ECO:0008006" key="3">
    <source>
        <dbReference type="Google" id="ProtNLM"/>
    </source>
</evidence>
<sequence>MTETDREKFVRLANKRVNSAIKAIELIGNLSNRSNYDYTQEDAEKIFLALNRELKSCRERFKNAGGKRETKFSLK</sequence>
<evidence type="ECO:0000313" key="1">
    <source>
        <dbReference type="EMBL" id="ANO52140.1"/>
    </source>
</evidence>
<gene>
    <name evidence="1" type="ORF">BA177_13895</name>
</gene>
<evidence type="ECO:0000313" key="2">
    <source>
        <dbReference type="Proteomes" id="UP000092695"/>
    </source>
</evidence>
<name>A0A193LHZ6_9GAMM</name>
<organism evidence="1 2">
    <name type="scientific">Woeseia oceani</name>
    <dbReference type="NCBI Taxonomy" id="1548547"/>
    <lineage>
        <taxon>Bacteria</taxon>
        <taxon>Pseudomonadati</taxon>
        <taxon>Pseudomonadota</taxon>
        <taxon>Gammaproteobacteria</taxon>
        <taxon>Woeseiales</taxon>
        <taxon>Woeseiaceae</taxon>
        <taxon>Woeseia</taxon>
    </lineage>
</organism>
<accession>A0A193LHZ6</accession>
<reference evidence="1 2" key="1">
    <citation type="submission" date="2016-06" db="EMBL/GenBank/DDBJ databases">
        <title>Complete genome sequence of a deep-branching marine Gamma Proteobacterium Woeseia oceani type strain XK5.</title>
        <authorList>
            <person name="Mu D."/>
            <person name="Du Z."/>
        </authorList>
    </citation>
    <scope>NUCLEOTIDE SEQUENCE [LARGE SCALE GENOMIC DNA]</scope>
    <source>
        <strain evidence="1 2">XK5</strain>
    </source>
</reference>
<dbReference type="AlphaFoldDB" id="A0A193LHZ6"/>
<dbReference type="Proteomes" id="UP000092695">
    <property type="component" value="Chromosome"/>
</dbReference>
<dbReference type="STRING" id="1548547.BA177_13895"/>